<evidence type="ECO:0000256" key="3">
    <source>
        <dbReference type="ARBA" id="ARBA00022448"/>
    </source>
</evidence>
<reference evidence="20 21" key="1">
    <citation type="submission" date="2015-11" db="EMBL/GenBank/DDBJ databases">
        <title>Expanding the genomic diversity of Burkholderia species for the development of highly accurate diagnostics.</title>
        <authorList>
            <person name="Sahl J."/>
            <person name="Keim P."/>
            <person name="Wagner D."/>
        </authorList>
    </citation>
    <scope>NUCLEOTIDE SEQUENCE [LARGE SCALE GENOMIC DNA]</scope>
    <source>
        <strain evidence="20 21">TSV85</strain>
    </source>
</reference>
<keyword evidence="13 14" id="KW-0998">Cell outer membrane</keyword>
<dbReference type="InterPro" id="IPR010105">
    <property type="entry name" value="TonB_sidphr_rcpt"/>
</dbReference>
<dbReference type="Proteomes" id="UP000062788">
    <property type="component" value="Unassembled WGS sequence"/>
</dbReference>
<keyword evidence="11 14" id="KW-0472">Membrane</keyword>
<gene>
    <name evidence="20" type="ORF">WS67_07120</name>
</gene>
<evidence type="ECO:0000256" key="12">
    <source>
        <dbReference type="ARBA" id="ARBA00023170"/>
    </source>
</evidence>
<feature type="domain" description="TonB-dependent receptor plug" evidence="19">
    <location>
        <begin position="84"/>
        <end position="183"/>
    </location>
</feature>
<dbReference type="OrthoDB" id="8732650at2"/>
<dbReference type="AlphaFoldDB" id="A0A103E512"/>
<evidence type="ECO:0000256" key="5">
    <source>
        <dbReference type="ARBA" id="ARBA00022496"/>
    </source>
</evidence>
<keyword evidence="6 14" id="KW-0812">Transmembrane</keyword>
<dbReference type="Gene3D" id="2.40.170.20">
    <property type="entry name" value="TonB-dependent receptor, beta-barrel domain"/>
    <property type="match status" value="1"/>
</dbReference>
<dbReference type="InterPro" id="IPR010917">
    <property type="entry name" value="TonB_rcpt_CS"/>
</dbReference>
<evidence type="ECO:0000259" key="19">
    <source>
        <dbReference type="Pfam" id="PF07715"/>
    </source>
</evidence>
<feature type="short sequence motif" description="TonB C-terminal box" evidence="15">
    <location>
        <begin position="729"/>
        <end position="746"/>
    </location>
</feature>
<dbReference type="InterPro" id="IPR039426">
    <property type="entry name" value="TonB-dep_rcpt-like"/>
</dbReference>
<dbReference type="PROSITE" id="PS52016">
    <property type="entry name" value="TONB_DEPENDENT_REC_3"/>
    <property type="match status" value="1"/>
</dbReference>
<dbReference type="PROSITE" id="PS01156">
    <property type="entry name" value="TONB_DEPENDENT_REC_2"/>
    <property type="match status" value="1"/>
</dbReference>
<dbReference type="Pfam" id="PF07715">
    <property type="entry name" value="Plug"/>
    <property type="match status" value="1"/>
</dbReference>
<dbReference type="CDD" id="cd01347">
    <property type="entry name" value="ligand_gated_channel"/>
    <property type="match status" value="1"/>
</dbReference>
<name>A0A103E512_9BURK</name>
<evidence type="ECO:0000256" key="13">
    <source>
        <dbReference type="ARBA" id="ARBA00023237"/>
    </source>
</evidence>
<evidence type="ECO:0000256" key="7">
    <source>
        <dbReference type="ARBA" id="ARBA00022729"/>
    </source>
</evidence>
<evidence type="ECO:0000256" key="8">
    <source>
        <dbReference type="ARBA" id="ARBA00023004"/>
    </source>
</evidence>
<keyword evidence="4 14" id="KW-1134">Transmembrane beta strand</keyword>
<evidence type="ECO:0000256" key="4">
    <source>
        <dbReference type="ARBA" id="ARBA00022452"/>
    </source>
</evidence>
<dbReference type="SUPFAM" id="SSF56935">
    <property type="entry name" value="Porins"/>
    <property type="match status" value="1"/>
</dbReference>
<dbReference type="InterPro" id="IPR036942">
    <property type="entry name" value="Beta-barrel_TonB_sf"/>
</dbReference>
<accession>A0A103E512</accession>
<evidence type="ECO:0000256" key="6">
    <source>
        <dbReference type="ARBA" id="ARBA00022692"/>
    </source>
</evidence>
<evidence type="ECO:0000256" key="17">
    <source>
        <dbReference type="SAM" id="SignalP"/>
    </source>
</evidence>
<dbReference type="PANTHER" id="PTHR32552:SF83">
    <property type="entry name" value="BLR3904 PROTEIN"/>
    <property type="match status" value="1"/>
</dbReference>
<feature type="chain" id="PRO_5007114438" evidence="17">
    <location>
        <begin position="37"/>
        <end position="746"/>
    </location>
</feature>
<dbReference type="Gene3D" id="2.170.130.10">
    <property type="entry name" value="TonB-dependent receptor, plug domain"/>
    <property type="match status" value="1"/>
</dbReference>
<feature type="domain" description="TonB-dependent receptor-like beta-barrel" evidence="18">
    <location>
        <begin position="254"/>
        <end position="712"/>
    </location>
</feature>
<protein>
    <submittedName>
        <fullName evidence="20">TonB-dependent receptor</fullName>
    </submittedName>
</protein>
<dbReference type="GO" id="GO:0038023">
    <property type="term" value="F:signaling receptor activity"/>
    <property type="evidence" value="ECO:0007669"/>
    <property type="project" value="InterPro"/>
</dbReference>
<evidence type="ECO:0000256" key="1">
    <source>
        <dbReference type="ARBA" id="ARBA00004571"/>
    </source>
</evidence>
<evidence type="ECO:0000256" key="9">
    <source>
        <dbReference type="ARBA" id="ARBA00023065"/>
    </source>
</evidence>
<evidence type="ECO:0000256" key="15">
    <source>
        <dbReference type="PROSITE-ProRule" id="PRU10144"/>
    </source>
</evidence>
<dbReference type="GO" id="GO:0015344">
    <property type="term" value="F:siderophore uptake transmembrane transporter activity"/>
    <property type="evidence" value="ECO:0007669"/>
    <property type="project" value="TreeGrafter"/>
</dbReference>
<comment type="similarity">
    <text evidence="2 14 16">Belongs to the TonB-dependent receptor family.</text>
</comment>
<evidence type="ECO:0000256" key="14">
    <source>
        <dbReference type="PROSITE-ProRule" id="PRU01360"/>
    </source>
</evidence>
<dbReference type="NCBIfam" id="TIGR01783">
    <property type="entry name" value="TonB-siderophor"/>
    <property type="match status" value="1"/>
</dbReference>
<feature type="signal peptide" evidence="17">
    <location>
        <begin position="1"/>
        <end position="36"/>
    </location>
</feature>
<dbReference type="EMBL" id="LOWA01000018">
    <property type="protein sequence ID" value="KVE28512.1"/>
    <property type="molecule type" value="Genomic_DNA"/>
</dbReference>
<evidence type="ECO:0000256" key="11">
    <source>
        <dbReference type="ARBA" id="ARBA00023136"/>
    </source>
</evidence>
<keyword evidence="7 17" id="KW-0732">Signal</keyword>
<dbReference type="InterPro" id="IPR037066">
    <property type="entry name" value="Plug_dom_sf"/>
</dbReference>
<dbReference type="InterPro" id="IPR000531">
    <property type="entry name" value="Beta-barrel_TonB"/>
</dbReference>
<proteinExistence type="inferred from homology"/>
<keyword evidence="8" id="KW-0408">Iron</keyword>
<keyword evidence="21" id="KW-1185">Reference proteome</keyword>
<keyword evidence="10 16" id="KW-0798">TonB box</keyword>
<keyword evidence="3 14" id="KW-0813">Transport</keyword>
<evidence type="ECO:0000313" key="20">
    <source>
        <dbReference type="EMBL" id="KVE28512.1"/>
    </source>
</evidence>
<evidence type="ECO:0000256" key="2">
    <source>
        <dbReference type="ARBA" id="ARBA00009810"/>
    </source>
</evidence>
<dbReference type="GO" id="GO:0015891">
    <property type="term" value="P:siderophore transport"/>
    <property type="evidence" value="ECO:0007669"/>
    <property type="project" value="InterPro"/>
</dbReference>
<evidence type="ECO:0000313" key="21">
    <source>
        <dbReference type="Proteomes" id="UP000062788"/>
    </source>
</evidence>
<evidence type="ECO:0000259" key="18">
    <source>
        <dbReference type="Pfam" id="PF00593"/>
    </source>
</evidence>
<evidence type="ECO:0000256" key="10">
    <source>
        <dbReference type="ARBA" id="ARBA00023077"/>
    </source>
</evidence>
<dbReference type="GO" id="GO:0009279">
    <property type="term" value="C:cell outer membrane"/>
    <property type="evidence" value="ECO:0007669"/>
    <property type="project" value="UniProtKB-SubCell"/>
</dbReference>
<keyword evidence="5" id="KW-0410">Iron transport</keyword>
<evidence type="ECO:0000256" key="16">
    <source>
        <dbReference type="RuleBase" id="RU003357"/>
    </source>
</evidence>
<dbReference type="PANTHER" id="PTHR32552">
    <property type="entry name" value="FERRICHROME IRON RECEPTOR-RELATED"/>
    <property type="match status" value="1"/>
</dbReference>
<sequence>MKSGKSWSLRRRRSWRRYARLGGGLGAMLIAAPAMAQAEGGVAASQADANARSQVLPTVVVNGERDNAWRARRASVAGYDDALLRDTPASVSVVTRAQLDDQQAKRLSDVVKNDASVNHDYAPIGYYEGFSIRGFAIDPASAYRIDGLTISGEQNVPLENKESVEILKGLAGIDSGVIAPGGVVNFVTKRSANVASVTAGFDNRGSASAALDLGRRFGVDNQFGIRINAAKENMHSYVDGANGRRSFTSIAADWDISPRASLQLNAEFQQWIQRSVSGYQLLGGAIVPGVASRSKLLGAQPWAKPLTTDALNLNGRFDYRFDDAWRAYVAVGRSRTMIDDNVAFAYGCAYVPTCGAGGTSPFFFGANGDYDVYDFRSPGEYRRNDDARAVVTGKFSSGAIRHELTFGMGVQRRVVHLAEAVYDYVGSENVYGPDQTFSPSPNLAGPSYPQLDAWQYTAFGIDRISFNDRWQVLAGGKQVWLRQKSWTSIDGAASRTDRTKFLPQVALVYKPVRALSLYASYSEALSLGEQAPVRASNAYAFLPPVESHQYELGAKYDWLNRLSLTAAVFSIDKPFEYAQPDASDAGYTFVQRGTERHQGIELGAAGRVTQRLSITASMAAIRARAHGSGTPAYEAHQVINVPALRASLYAAYAMPGVAGLDLLGGVNYSASRNANETGTARVPSWFVFNVGARYTTKLGAHRAVVRLSIDNLFNKTYWQDAGEQQGDAYLFLGAPRTARVSVTYDF</sequence>
<comment type="caution">
    <text evidence="20">The sequence shown here is derived from an EMBL/GenBank/DDBJ whole genome shotgun (WGS) entry which is preliminary data.</text>
</comment>
<keyword evidence="9" id="KW-0406">Ion transport</keyword>
<organism evidence="20 21">
    <name type="scientific">Burkholderia singularis</name>
    <dbReference type="NCBI Taxonomy" id="1503053"/>
    <lineage>
        <taxon>Bacteria</taxon>
        <taxon>Pseudomonadati</taxon>
        <taxon>Pseudomonadota</taxon>
        <taxon>Betaproteobacteria</taxon>
        <taxon>Burkholderiales</taxon>
        <taxon>Burkholderiaceae</taxon>
        <taxon>Burkholderia</taxon>
        <taxon>pseudomallei group</taxon>
    </lineage>
</organism>
<keyword evidence="12 20" id="KW-0675">Receptor</keyword>
<dbReference type="Pfam" id="PF00593">
    <property type="entry name" value="TonB_dep_Rec_b-barrel"/>
    <property type="match status" value="1"/>
</dbReference>
<comment type="subcellular location">
    <subcellularLocation>
        <location evidence="1 14">Cell outer membrane</location>
        <topology evidence="1 14">Multi-pass membrane protein</topology>
    </subcellularLocation>
</comment>
<dbReference type="InterPro" id="IPR012910">
    <property type="entry name" value="Plug_dom"/>
</dbReference>